<proteinExistence type="predicted"/>
<dbReference type="InterPro" id="IPR011989">
    <property type="entry name" value="ARM-like"/>
</dbReference>
<dbReference type="Gene3D" id="1.25.10.10">
    <property type="entry name" value="Leucine-rich Repeat Variant"/>
    <property type="match status" value="3"/>
</dbReference>
<dbReference type="PANTHER" id="PTHR11139:SF9">
    <property type="entry name" value="SERINE_THREONINE-PROTEIN KINASE MTOR"/>
    <property type="match status" value="1"/>
</dbReference>
<evidence type="ECO:0000256" key="1">
    <source>
        <dbReference type="SAM" id="MobiDB-lite"/>
    </source>
</evidence>
<dbReference type="GO" id="GO:0031929">
    <property type="term" value="P:TOR signaling"/>
    <property type="evidence" value="ECO:0007669"/>
    <property type="project" value="TreeGrafter"/>
</dbReference>
<dbReference type="InterPro" id="IPR016024">
    <property type="entry name" value="ARM-type_fold"/>
</dbReference>
<dbReference type="GO" id="GO:0005634">
    <property type="term" value="C:nucleus"/>
    <property type="evidence" value="ECO:0007669"/>
    <property type="project" value="TreeGrafter"/>
</dbReference>
<feature type="region of interest" description="Disordered" evidence="1">
    <location>
        <begin position="1"/>
        <end position="22"/>
    </location>
</feature>
<comment type="caution">
    <text evidence="2">The sequence shown here is derived from an EMBL/GenBank/DDBJ whole genome shotgun (WGS) entry which is preliminary data.</text>
</comment>
<dbReference type="GO" id="GO:0016242">
    <property type="term" value="P:negative regulation of macroautophagy"/>
    <property type="evidence" value="ECO:0007669"/>
    <property type="project" value="TreeGrafter"/>
</dbReference>
<dbReference type="SUPFAM" id="SSF48371">
    <property type="entry name" value="ARM repeat"/>
    <property type="match status" value="1"/>
</dbReference>
<dbReference type="AlphaFoldDB" id="A0A7J6GL57"/>
<dbReference type="PANTHER" id="PTHR11139">
    <property type="entry name" value="ATAXIA TELANGIECTASIA MUTATED ATM -RELATED"/>
    <property type="match status" value="1"/>
</dbReference>
<feature type="compositionally biased region" description="Low complexity" evidence="1">
    <location>
        <begin position="11"/>
        <end position="22"/>
    </location>
</feature>
<evidence type="ECO:0008006" key="4">
    <source>
        <dbReference type="Google" id="ProtNLM"/>
    </source>
</evidence>
<evidence type="ECO:0000313" key="3">
    <source>
        <dbReference type="Proteomes" id="UP000525078"/>
    </source>
</evidence>
<name>A0A7J6GL57_CANSA</name>
<dbReference type="GO" id="GO:0004674">
    <property type="term" value="F:protein serine/threonine kinase activity"/>
    <property type="evidence" value="ECO:0007669"/>
    <property type="project" value="TreeGrafter"/>
</dbReference>
<dbReference type="InterPro" id="IPR050517">
    <property type="entry name" value="DDR_Repair_Kinase"/>
</dbReference>
<dbReference type="EMBL" id="JAATIP010000052">
    <property type="protein sequence ID" value="KAF4383631.1"/>
    <property type="molecule type" value="Genomic_DNA"/>
</dbReference>
<dbReference type="Proteomes" id="UP000525078">
    <property type="component" value="Unassembled WGS sequence"/>
</dbReference>
<protein>
    <recommendedName>
        <fullName evidence="4">Serine/threonine-protein kinase TOR</fullName>
    </recommendedName>
</protein>
<dbReference type="GO" id="GO:0005737">
    <property type="term" value="C:cytoplasm"/>
    <property type="evidence" value="ECO:0007669"/>
    <property type="project" value="TreeGrafter"/>
</dbReference>
<dbReference type="GO" id="GO:0031931">
    <property type="term" value="C:TORC1 complex"/>
    <property type="evidence" value="ECO:0007669"/>
    <property type="project" value="TreeGrafter"/>
</dbReference>
<gene>
    <name evidence="2" type="ORF">F8388_014131</name>
</gene>
<reference evidence="2 3" key="1">
    <citation type="journal article" date="2020" name="bioRxiv">
        <title>Sequence and annotation of 42 cannabis genomes reveals extensive copy number variation in cannabinoid synthesis and pathogen resistance genes.</title>
        <authorList>
            <person name="Mckernan K.J."/>
            <person name="Helbert Y."/>
            <person name="Kane L.T."/>
            <person name="Ebling H."/>
            <person name="Zhang L."/>
            <person name="Liu B."/>
            <person name="Eaton Z."/>
            <person name="Mclaughlin S."/>
            <person name="Kingan S."/>
            <person name="Baybayan P."/>
            <person name="Concepcion G."/>
            <person name="Jordan M."/>
            <person name="Riva A."/>
            <person name="Barbazuk W."/>
            <person name="Harkins T."/>
        </authorList>
    </citation>
    <scope>NUCLEOTIDE SEQUENCE [LARGE SCALE GENOMIC DNA]</scope>
    <source>
        <strain evidence="3">cv. Jamaican Lion 4</strain>
        <tissue evidence="2">Leaf</tissue>
    </source>
</reference>
<sequence>MASSAQSLRYGASASAGGPTGTSSDALSRILADLCTRGNPKDGASLAFKKHLEEEARDLSGEAFSRFMDQLYDRISVLLESNDVAENLGALRAIDELIDVALGENASKVSKFSNYMRTVFEVKRDPDNLELASRVLGHLARAGGAMTADEVEYQVKTALEWLRGDRVEYRRFAAVLILKEMAENASTVFNVHVPEFVDVIWVALRDPRLDVRERAVEALRACLRVIEKRETRWRVQWYYRMFEATQDGLGRNAPVHSIHGSCLQNTGEFMMSRYREVAEIVLRYLEHRDRLVRRSITSLLPRIAHFLRDRFVTNYLTICMNHILAVLRIPAERASGFIALGEMAEALDGELVNYLPLIMAPLREAIAPRRGKPLLEALACVGNIAKAMGPAMEPHVRGLLDIMFSAGLSSTLVEALDQIAISIPSLLPTIQDRLLDCISMVLSKSHYSQGRSVVGTGRGNLMNIPQQVFDPSSSGLVQLALQTLACFNFKGHDLLEFARESVVVYLDDEDGAIRKDAALCCCRLVANSFSGIACTQFGTSRSNRTGGKRRRVVEEIVEKLLIAAVADADVTVRHSIFSALHGNRSFDDFLAQADSLSAVFAALNDEVCFKLVLICVHFEIYIVEKETRIFDLY</sequence>
<dbReference type="GO" id="GO:0031932">
    <property type="term" value="C:TORC2 complex"/>
    <property type="evidence" value="ECO:0007669"/>
    <property type="project" value="TreeGrafter"/>
</dbReference>
<organism evidence="2 3">
    <name type="scientific">Cannabis sativa</name>
    <name type="common">Hemp</name>
    <name type="synonym">Marijuana</name>
    <dbReference type="NCBI Taxonomy" id="3483"/>
    <lineage>
        <taxon>Eukaryota</taxon>
        <taxon>Viridiplantae</taxon>
        <taxon>Streptophyta</taxon>
        <taxon>Embryophyta</taxon>
        <taxon>Tracheophyta</taxon>
        <taxon>Spermatophyta</taxon>
        <taxon>Magnoliopsida</taxon>
        <taxon>eudicotyledons</taxon>
        <taxon>Gunneridae</taxon>
        <taxon>Pentapetalae</taxon>
        <taxon>rosids</taxon>
        <taxon>fabids</taxon>
        <taxon>Rosales</taxon>
        <taxon>Cannabaceae</taxon>
        <taxon>Cannabis</taxon>
    </lineage>
</organism>
<evidence type="ECO:0000313" key="2">
    <source>
        <dbReference type="EMBL" id="KAF4383631.1"/>
    </source>
</evidence>
<accession>A0A7J6GL57</accession>
<dbReference type="FunFam" id="1.25.10.10:FF:000284">
    <property type="entry name" value="Serine/threonine-protein kinase TOR"/>
    <property type="match status" value="1"/>
</dbReference>